<feature type="region of interest" description="Disordered" evidence="1">
    <location>
        <begin position="1"/>
        <end position="45"/>
    </location>
</feature>
<accession>A0A2T3AX06</accession>
<sequence length="216" mass="24033">MVSSLQRPRWKHGWEKDVKRQKSRSTGSLQAAQSGKVGQVEEGDRESGFSWDLYAGQQHDGRSWEGSANETARETGDPREDSGWRWLDGRARLMSEGLFGGTRRLLSQDVLAGGERYILKSSGSSCLVLRETGPARSAIMHALLWYVSANYRVPDTVRRVAPSSVELLSLAARDAKDLSPRRDLYSSIGTAEAPYWYSTISGRGADDYWGCEPLQC</sequence>
<dbReference type="InParanoid" id="A0A2T3AX06"/>
<evidence type="ECO:0000313" key="3">
    <source>
        <dbReference type="Proteomes" id="UP000241818"/>
    </source>
</evidence>
<dbReference type="Proteomes" id="UP000241818">
    <property type="component" value="Unassembled WGS sequence"/>
</dbReference>
<feature type="region of interest" description="Disordered" evidence="1">
    <location>
        <begin position="59"/>
        <end position="81"/>
    </location>
</feature>
<dbReference type="EMBL" id="KZ679014">
    <property type="protein sequence ID" value="PSS13206.1"/>
    <property type="molecule type" value="Genomic_DNA"/>
</dbReference>
<proteinExistence type="predicted"/>
<gene>
    <name evidence="2" type="ORF">M430DRAFT_21115</name>
</gene>
<feature type="compositionally biased region" description="Polar residues" evidence="1">
    <location>
        <begin position="24"/>
        <end position="33"/>
    </location>
</feature>
<dbReference type="GeneID" id="36572521"/>
<organism evidence="2 3">
    <name type="scientific">Amorphotheca resinae ATCC 22711</name>
    <dbReference type="NCBI Taxonomy" id="857342"/>
    <lineage>
        <taxon>Eukaryota</taxon>
        <taxon>Fungi</taxon>
        <taxon>Dikarya</taxon>
        <taxon>Ascomycota</taxon>
        <taxon>Pezizomycotina</taxon>
        <taxon>Leotiomycetes</taxon>
        <taxon>Helotiales</taxon>
        <taxon>Amorphothecaceae</taxon>
        <taxon>Amorphotheca</taxon>
    </lineage>
</organism>
<keyword evidence="3" id="KW-1185">Reference proteome</keyword>
<evidence type="ECO:0000256" key="1">
    <source>
        <dbReference type="SAM" id="MobiDB-lite"/>
    </source>
</evidence>
<feature type="compositionally biased region" description="Basic and acidic residues" evidence="1">
    <location>
        <begin position="71"/>
        <end position="81"/>
    </location>
</feature>
<name>A0A2T3AX06_AMORE</name>
<dbReference type="AlphaFoldDB" id="A0A2T3AX06"/>
<reference evidence="2 3" key="1">
    <citation type="journal article" date="2018" name="New Phytol.">
        <title>Comparative genomics and transcriptomics depict ericoid mycorrhizal fungi as versatile saprotrophs and plant mutualists.</title>
        <authorList>
            <person name="Martino E."/>
            <person name="Morin E."/>
            <person name="Grelet G.A."/>
            <person name="Kuo A."/>
            <person name="Kohler A."/>
            <person name="Daghino S."/>
            <person name="Barry K.W."/>
            <person name="Cichocki N."/>
            <person name="Clum A."/>
            <person name="Dockter R.B."/>
            <person name="Hainaut M."/>
            <person name="Kuo R.C."/>
            <person name="LaButti K."/>
            <person name="Lindahl B.D."/>
            <person name="Lindquist E.A."/>
            <person name="Lipzen A."/>
            <person name="Khouja H.R."/>
            <person name="Magnuson J."/>
            <person name="Murat C."/>
            <person name="Ohm R.A."/>
            <person name="Singer S.W."/>
            <person name="Spatafora J.W."/>
            <person name="Wang M."/>
            <person name="Veneault-Fourrey C."/>
            <person name="Henrissat B."/>
            <person name="Grigoriev I.V."/>
            <person name="Martin F.M."/>
            <person name="Perotto S."/>
        </authorList>
    </citation>
    <scope>NUCLEOTIDE SEQUENCE [LARGE SCALE GENOMIC DNA]</scope>
    <source>
        <strain evidence="2 3">ATCC 22711</strain>
    </source>
</reference>
<protein>
    <submittedName>
        <fullName evidence="2">Uncharacterized protein</fullName>
    </submittedName>
</protein>
<dbReference type="RefSeq" id="XP_024719197.1">
    <property type="nucleotide sequence ID" value="XM_024864440.1"/>
</dbReference>
<evidence type="ECO:0000313" key="2">
    <source>
        <dbReference type="EMBL" id="PSS13206.1"/>
    </source>
</evidence>